<organism evidence="3 4">
    <name type="scientific">Mycolicibacterium arabiense</name>
    <dbReference type="NCBI Taxonomy" id="1286181"/>
    <lineage>
        <taxon>Bacteria</taxon>
        <taxon>Bacillati</taxon>
        <taxon>Actinomycetota</taxon>
        <taxon>Actinomycetes</taxon>
        <taxon>Mycobacteriales</taxon>
        <taxon>Mycobacteriaceae</taxon>
        <taxon>Mycolicibacterium</taxon>
    </lineage>
</organism>
<evidence type="ECO:0000256" key="2">
    <source>
        <dbReference type="SAM" id="Phobius"/>
    </source>
</evidence>
<reference evidence="3 4" key="1">
    <citation type="journal article" date="2019" name="Emerg. Microbes Infect.">
        <title>Comprehensive subspecies identification of 175 nontuberculous mycobacteria species based on 7547 genomic profiles.</title>
        <authorList>
            <person name="Matsumoto Y."/>
            <person name="Kinjo T."/>
            <person name="Motooka D."/>
            <person name="Nabeya D."/>
            <person name="Jung N."/>
            <person name="Uechi K."/>
            <person name="Horii T."/>
            <person name="Iida T."/>
            <person name="Fujita J."/>
            <person name="Nakamura S."/>
        </authorList>
    </citation>
    <scope>NUCLEOTIDE SEQUENCE [LARGE SCALE GENOMIC DNA]</scope>
    <source>
        <strain evidence="3 4">JCM 18538</strain>
    </source>
</reference>
<feature type="compositionally biased region" description="Polar residues" evidence="1">
    <location>
        <begin position="1"/>
        <end position="10"/>
    </location>
</feature>
<accession>A0A7I7S5X3</accession>
<keyword evidence="2" id="KW-1133">Transmembrane helix</keyword>
<keyword evidence="2" id="KW-0812">Transmembrane</keyword>
<name>A0A7I7S5X3_9MYCO</name>
<dbReference type="RefSeq" id="WP_163922741.1">
    <property type="nucleotide sequence ID" value="NZ_AP022593.1"/>
</dbReference>
<feature type="transmembrane region" description="Helical" evidence="2">
    <location>
        <begin position="112"/>
        <end position="134"/>
    </location>
</feature>
<protein>
    <submittedName>
        <fullName evidence="3">Uncharacterized protein</fullName>
    </submittedName>
</protein>
<dbReference type="KEGG" id="marz:MARA_51670"/>
<evidence type="ECO:0000313" key="4">
    <source>
        <dbReference type="Proteomes" id="UP000467428"/>
    </source>
</evidence>
<keyword evidence="2" id="KW-0472">Membrane</keyword>
<dbReference type="Proteomes" id="UP000467428">
    <property type="component" value="Chromosome"/>
</dbReference>
<feature type="compositionally biased region" description="Polar residues" evidence="1">
    <location>
        <begin position="57"/>
        <end position="70"/>
    </location>
</feature>
<gene>
    <name evidence="3" type="ORF">MARA_51670</name>
</gene>
<dbReference type="EMBL" id="AP022593">
    <property type="protein sequence ID" value="BBY51699.1"/>
    <property type="molecule type" value="Genomic_DNA"/>
</dbReference>
<evidence type="ECO:0000256" key="1">
    <source>
        <dbReference type="SAM" id="MobiDB-lite"/>
    </source>
</evidence>
<dbReference type="AlphaFoldDB" id="A0A7I7S5X3"/>
<feature type="compositionally biased region" description="Basic and acidic residues" evidence="1">
    <location>
        <begin position="12"/>
        <end position="27"/>
    </location>
</feature>
<evidence type="ECO:0000313" key="3">
    <source>
        <dbReference type="EMBL" id="BBY51699.1"/>
    </source>
</evidence>
<feature type="transmembrane region" description="Helical" evidence="2">
    <location>
        <begin position="140"/>
        <end position="164"/>
    </location>
</feature>
<feature type="transmembrane region" description="Helical" evidence="2">
    <location>
        <begin position="196"/>
        <end position="216"/>
    </location>
</feature>
<feature type="region of interest" description="Disordered" evidence="1">
    <location>
        <begin position="1"/>
        <end position="94"/>
    </location>
</feature>
<feature type="transmembrane region" description="Helical" evidence="2">
    <location>
        <begin position="171"/>
        <end position="190"/>
    </location>
</feature>
<sequence>MADRTSSSDGPSSDRTRIIRRRPDPLHADFAPQTGIIRRAPTGPLPVVAPPGRDDPQTTFITPPESQTTFIEPPDAHTFLRPPDDPQAAYPPRATPEVVLPRPSPGAASATATLAIISGWATAVIATSLITNWWRTDELFCIAIGFLTAVSAAATIGGLISLLLRRRIGRLLIGVGSIVALMIFAGLFVAGASLPAIVYAIPALPLATIVLAVLPATGRWCR</sequence>
<proteinExistence type="predicted"/>
<keyword evidence="4" id="KW-1185">Reference proteome</keyword>
<geneLocation type="plasmid" evidence="4">
    <name>pjcm18538 dna</name>
</geneLocation>